<proteinExistence type="predicted"/>
<evidence type="ECO:0000313" key="2">
    <source>
        <dbReference type="Proteomes" id="UP000708208"/>
    </source>
</evidence>
<evidence type="ECO:0000313" key="1">
    <source>
        <dbReference type="EMBL" id="CAG7722922.1"/>
    </source>
</evidence>
<keyword evidence="2" id="KW-1185">Reference proteome</keyword>
<feature type="non-terminal residue" evidence="1">
    <location>
        <position position="1"/>
    </location>
</feature>
<organism evidence="1 2">
    <name type="scientific">Allacma fusca</name>
    <dbReference type="NCBI Taxonomy" id="39272"/>
    <lineage>
        <taxon>Eukaryota</taxon>
        <taxon>Metazoa</taxon>
        <taxon>Ecdysozoa</taxon>
        <taxon>Arthropoda</taxon>
        <taxon>Hexapoda</taxon>
        <taxon>Collembola</taxon>
        <taxon>Symphypleona</taxon>
        <taxon>Sminthuridae</taxon>
        <taxon>Allacma</taxon>
    </lineage>
</organism>
<feature type="non-terminal residue" evidence="1">
    <location>
        <position position="63"/>
    </location>
</feature>
<dbReference type="OrthoDB" id="407555at2759"/>
<dbReference type="EMBL" id="CAJVCH010093666">
    <property type="protein sequence ID" value="CAG7722922.1"/>
    <property type="molecule type" value="Genomic_DNA"/>
</dbReference>
<accession>A0A8J2JQ18</accession>
<reference evidence="1" key="1">
    <citation type="submission" date="2021-06" db="EMBL/GenBank/DDBJ databases">
        <authorList>
            <person name="Hodson N. C."/>
            <person name="Mongue J. A."/>
            <person name="Jaron S. K."/>
        </authorList>
    </citation>
    <scope>NUCLEOTIDE SEQUENCE</scope>
</reference>
<gene>
    <name evidence="1" type="ORF">AFUS01_LOCUS12032</name>
</gene>
<protein>
    <submittedName>
        <fullName evidence="1">Uncharacterized protein</fullName>
    </submittedName>
</protein>
<dbReference type="AlphaFoldDB" id="A0A8J2JQ18"/>
<dbReference type="Proteomes" id="UP000708208">
    <property type="component" value="Unassembled WGS sequence"/>
</dbReference>
<comment type="caution">
    <text evidence="1">The sequence shown here is derived from an EMBL/GenBank/DDBJ whole genome shotgun (WGS) entry which is preliminary data.</text>
</comment>
<sequence>NPDIVLVHYLNVPYPDDNKLIITSNVSMWGDKKEWTKDELISQLKPMFFSEEEPDLNNELEIS</sequence>
<name>A0A8J2JQ18_9HEXA</name>